<organism evidence="3 4">
    <name type="scientific">Drechslerella dactyloides</name>
    <name type="common">Nematode-trapping fungus</name>
    <name type="synonym">Arthrobotrys dactyloides</name>
    <dbReference type="NCBI Taxonomy" id="74499"/>
    <lineage>
        <taxon>Eukaryota</taxon>
        <taxon>Fungi</taxon>
        <taxon>Dikarya</taxon>
        <taxon>Ascomycota</taxon>
        <taxon>Pezizomycotina</taxon>
        <taxon>Orbiliomycetes</taxon>
        <taxon>Orbiliales</taxon>
        <taxon>Orbiliaceae</taxon>
        <taxon>Drechslerella</taxon>
    </lineage>
</organism>
<accession>A0AAD6NGW2</accession>
<reference evidence="3" key="1">
    <citation type="submission" date="2023-01" db="EMBL/GenBank/DDBJ databases">
        <title>The chitinases involved in constricting ring structure development in the nematode-trapping fungus Drechslerella dactyloides.</title>
        <authorList>
            <person name="Wang R."/>
            <person name="Zhang L."/>
            <person name="Tang P."/>
            <person name="Li S."/>
            <person name="Liang L."/>
        </authorList>
    </citation>
    <scope>NUCLEOTIDE SEQUENCE</scope>
    <source>
        <strain evidence="3">YMF1.00031</strain>
    </source>
</reference>
<evidence type="ECO:0000313" key="3">
    <source>
        <dbReference type="EMBL" id="KAJ6257799.1"/>
    </source>
</evidence>
<evidence type="ECO:0000256" key="1">
    <source>
        <dbReference type="SAM" id="MobiDB-lite"/>
    </source>
</evidence>
<keyword evidence="2" id="KW-1133">Transmembrane helix</keyword>
<keyword evidence="2" id="KW-0472">Membrane</keyword>
<evidence type="ECO:0000256" key="2">
    <source>
        <dbReference type="SAM" id="Phobius"/>
    </source>
</evidence>
<evidence type="ECO:0000313" key="4">
    <source>
        <dbReference type="Proteomes" id="UP001221413"/>
    </source>
</evidence>
<dbReference type="EMBL" id="JAQGDS010000010">
    <property type="protein sequence ID" value="KAJ6257799.1"/>
    <property type="molecule type" value="Genomic_DNA"/>
</dbReference>
<protein>
    <submittedName>
        <fullName evidence="3">Uncharacterized protein</fullName>
    </submittedName>
</protein>
<keyword evidence="2" id="KW-0812">Transmembrane</keyword>
<sequence length="226" mass="24957">MPKDCACHSICDEDKRGENTKMWLWTRCLWLAVVIVMMMGLRKEKGRRGEEEEEGEQVKWCGGEAVLQHLQDSVCPARAGAQLLRRGGLDLRVSSPQISLQLTDLPSTPGTQEQRIITTAELEDYDHDQLAPRSALAWTAGSVTRPLSTLMHPRQVNAPDPRQHGKHTGADRSLQVPFAGEAVPPGERSFAAEMPPMMQPRRETNWLPRAAANSSLSLCFGTPAGP</sequence>
<comment type="caution">
    <text evidence="3">The sequence shown here is derived from an EMBL/GenBank/DDBJ whole genome shotgun (WGS) entry which is preliminary data.</text>
</comment>
<name>A0AAD6NGW2_DREDA</name>
<dbReference type="Proteomes" id="UP001221413">
    <property type="component" value="Unassembled WGS sequence"/>
</dbReference>
<feature type="region of interest" description="Disordered" evidence="1">
    <location>
        <begin position="148"/>
        <end position="196"/>
    </location>
</feature>
<dbReference type="AlphaFoldDB" id="A0AAD6NGW2"/>
<proteinExistence type="predicted"/>
<feature type="transmembrane region" description="Helical" evidence="2">
    <location>
        <begin position="22"/>
        <end position="41"/>
    </location>
</feature>
<gene>
    <name evidence="3" type="ORF">Dda_7588</name>
</gene>
<keyword evidence="4" id="KW-1185">Reference proteome</keyword>